<sequence length="84" mass="8908">RKGPIMPAYTATDSWSAAITVAAGDIIQNTGRRLLLVCPVTPAADGDAVDLHPDQPGFAFDRATSIRVRSGSRLEGSFKIIRGL</sequence>
<reference evidence="1 2" key="1">
    <citation type="submission" date="2018-07" db="EMBL/GenBank/DDBJ databases">
        <title>Genomic Encyclopedia of Type Strains, Phase III (KMG-III): the genomes of soil and plant-associated and newly described type strains.</title>
        <authorList>
            <person name="Whitman W."/>
        </authorList>
    </citation>
    <scope>NUCLEOTIDE SEQUENCE [LARGE SCALE GENOMIC DNA]</scope>
    <source>
        <strain evidence="1 2">CECT 8525</strain>
    </source>
</reference>
<keyword evidence="2" id="KW-1185">Reference proteome</keyword>
<dbReference type="EMBL" id="QPJL01000075">
    <property type="protein sequence ID" value="RCW77124.1"/>
    <property type="molecule type" value="Genomic_DNA"/>
</dbReference>
<protein>
    <submittedName>
        <fullName evidence="1">Uncharacterized protein</fullName>
    </submittedName>
</protein>
<evidence type="ECO:0000313" key="1">
    <source>
        <dbReference type="EMBL" id="RCW77124.1"/>
    </source>
</evidence>
<dbReference type="AlphaFoldDB" id="A0A368YG12"/>
<feature type="non-terminal residue" evidence="1">
    <location>
        <position position="1"/>
    </location>
</feature>
<comment type="caution">
    <text evidence="1">The sequence shown here is derived from an EMBL/GenBank/DDBJ whole genome shotgun (WGS) entry which is preliminary data.</text>
</comment>
<organism evidence="1 2">
    <name type="scientific">Paracoccus lutimaris</name>
    <dbReference type="NCBI Taxonomy" id="1490030"/>
    <lineage>
        <taxon>Bacteria</taxon>
        <taxon>Pseudomonadati</taxon>
        <taxon>Pseudomonadota</taxon>
        <taxon>Alphaproteobacteria</taxon>
        <taxon>Rhodobacterales</taxon>
        <taxon>Paracoccaceae</taxon>
        <taxon>Paracoccus</taxon>
    </lineage>
</organism>
<name>A0A368YG12_9RHOB</name>
<proteinExistence type="predicted"/>
<evidence type="ECO:0000313" key="2">
    <source>
        <dbReference type="Proteomes" id="UP000253345"/>
    </source>
</evidence>
<dbReference type="RefSeq" id="WP_220269897.1">
    <property type="nucleotide sequence ID" value="NZ_QPJL01000075.1"/>
</dbReference>
<accession>A0A368YG12</accession>
<gene>
    <name evidence="1" type="ORF">DFP89_1752</name>
</gene>
<dbReference type="Proteomes" id="UP000253345">
    <property type="component" value="Unassembled WGS sequence"/>
</dbReference>